<feature type="transmembrane region" description="Helical" evidence="12">
    <location>
        <begin position="187"/>
        <end position="208"/>
    </location>
</feature>
<reference evidence="13 14" key="1">
    <citation type="submission" date="2024-02" db="EMBL/GenBank/DDBJ databases">
        <title>A draft genome for the cacao thread blight pathogen Marasmius crinis-equi.</title>
        <authorList>
            <person name="Cohen S.P."/>
            <person name="Baruah I.K."/>
            <person name="Amoako-Attah I."/>
            <person name="Bukari Y."/>
            <person name="Meinhardt L.W."/>
            <person name="Bailey B.A."/>
        </authorList>
    </citation>
    <scope>NUCLEOTIDE SEQUENCE [LARGE SCALE GENOMIC DNA]</scope>
    <source>
        <strain evidence="13 14">GH-76</strain>
    </source>
</reference>
<evidence type="ECO:0000256" key="11">
    <source>
        <dbReference type="SAM" id="MobiDB-lite"/>
    </source>
</evidence>
<feature type="repeat" description="Solcar" evidence="9">
    <location>
        <begin position="226"/>
        <end position="310"/>
    </location>
</feature>
<evidence type="ECO:0000256" key="10">
    <source>
        <dbReference type="RuleBase" id="RU000488"/>
    </source>
</evidence>
<dbReference type="PROSITE" id="PS50920">
    <property type="entry name" value="SOLCAR"/>
    <property type="match status" value="2"/>
</dbReference>
<feature type="repeat" description="Solcar" evidence="9">
    <location>
        <begin position="331"/>
        <end position="415"/>
    </location>
</feature>
<organism evidence="13 14">
    <name type="scientific">Marasmius crinis-equi</name>
    <dbReference type="NCBI Taxonomy" id="585013"/>
    <lineage>
        <taxon>Eukaryota</taxon>
        <taxon>Fungi</taxon>
        <taxon>Dikarya</taxon>
        <taxon>Basidiomycota</taxon>
        <taxon>Agaricomycotina</taxon>
        <taxon>Agaricomycetes</taxon>
        <taxon>Agaricomycetidae</taxon>
        <taxon>Agaricales</taxon>
        <taxon>Marasmiineae</taxon>
        <taxon>Marasmiaceae</taxon>
        <taxon>Marasmius</taxon>
    </lineage>
</organism>
<feature type="compositionally biased region" description="Low complexity" evidence="11">
    <location>
        <begin position="142"/>
        <end position="156"/>
    </location>
</feature>
<feature type="compositionally biased region" description="Polar residues" evidence="11">
    <location>
        <begin position="113"/>
        <end position="140"/>
    </location>
</feature>
<dbReference type="Proteomes" id="UP001465976">
    <property type="component" value="Unassembled WGS sequence"/>
</dbReference>
<accession>A0ABR3FVJ4</accession>
<feature type="compositionally biased region" description="Acidic residues" evidence="11">
    <location>
        <begin position="77"/>
        <end position="87"/>
    </location>
</feature>
<protein>
    <submittedName>
        <fullName evidence="13">Uncharacterized protein</fullName>
    </submittedName>
</protein>
<feature type="compositionally biased region" description="Low complexity" evidence="11">
    <location>
        <begin position="43"/>
        <end position="52"/>
    </location>
</feature>
<evidence type="ECO:0000313" key="14">
    <source>
        <dbReference type="Proteomes" id="UP001465976"/>
    </source>
</evidence>
<keyword evidence="5" id="KW-0677">Repeat</keyword>
<evidence type="ECO:0000256" key="8">
    <source>
        <dbReference type="ARBA" id="ARBA00023140"/>
    </source>
</evidence>
<keyword evidence="6 12" id="KW-1133">Transmembrane helix</keyword>
<evidence type="ECO:0000256" key="6">
    <source>
        <dbReference type="ARBA" id="ARBA00022989"/>
    </source>
</evidence>
<evidence type="ECO:0000256" key="9">
    <source>
        <dbReference type="PROSITE-ProRule" id="PRU00282"/>
    </source>
</evidence>
<comment type="similarity">
    <text evidence="2 10">Belongs to the mitochondrial carrier (TC 2.A.29) family.</text>
</comment>
<gene>
    <name evidence="13" type="ORF">V5O48_002464</name>
</gene>
<evidence type="ECO:0000256" key="12">
    <source>
        <dbReference type="SAM" id="Phobius"/>
    </source>
</evidence>
<comment type="subcellular location">
    <subcellularLocation>
        <location evidence="1">Peroxisome membrane</location>
        <topology evidence="1">Multi-pass membrane protein</topology>
    </subcellularLocation>
</comment>
<keyword evidence="14" id="KW-1185">Reference proteome</keyword>
<evidence type="ECO:0000256" key="7">
    <source>
        <dbReference type="ARBA" id="ARBA00023136"/>
    </source>
</evidence>
<dbReference type="Gene3D" id="1.50.40.10">
    <property type="entry name" value="Mitochondrial carrier domain"/>
    <property type="match status" value="1"/>
</dbReference>
<evidence type="ECO:0000256" key="1">
    <source>
        <dbReference type="ARBA" id="ARBA00004585"/>
    </source>
</evidence>
<evidence type="ECO:0000256" key="2">
    <source>
        <dbReference type="ARBA" id="ARBA00006375"/>
    </source>
</evidence>
<feature type="region of interest" description="Disordered" evidence="11">
    <location>
        <begin position="1"/>
        <end position="165"/>
    </location>
</feature>
<keyword evidence="7 9" id="KW-0472">Membrane</keyword>
<dbReference type="InterPro" id="IPR023395">
    <property type="entry name" value="MCP_dom_sf"/>
</dbReference>
<evidence type="ECO:0000256" key="3">
    <source>
        <dbReference type="ARBA" id="ARBA00022448"/>
    </source>
</evidence>
<keyword evidence="3 10" id="KW-0813">Transport</keyword>
<dbReference type="InterPro" id="IPR018108">
    <property type="entry name" value="MCP_transmembrane"/>
</dbReference>
<name>A0ABR3FVJ4_9AGAR</name>
<feature type="compositionally biased region" description="Polar residues" evidence="11">
    <location>
        <begin position="63"/>
        <end position="72"/>
    </location>
</feature>
<dbReference type="PANTHER" id="PTHR45939">
    <property type="entry name" value="PEROXISOMAL MEMBRANE PROTEIN PMP34-RELATED"/>
    <property type="match status" value="1"/>
</dbReference>
<dbReference type="InterPro" id="IPR052217">
    <property type="entry name" value="Mito/Peroxisomal_Carrier"/>
</dbReference>
<dbReference type="Pfam" id="PF00153">
    <property type="entry name" value="Mito_carr"/>
    <property type="match status" value="3"/>
</dbReference>
<sequence length="425" mass="45708">MVGRAGHLIEESSSALTSEPRESVLTKPRASRSSADAETLRIVSRSRSSVDSEMQPIEEPQSPGASSHAQITASEDLPVEVEEEESDSPASLMNEHYDISYSSDHSTDDMPTRSPSTTQTNEPLSPANANHPPSSFTSATLPYPARSHYPSSSPSTPTLPPYPGPYSPRTTYQVVLETIEREGISGLYSGLSSSLLAIAVTNGVYYYFYERTRGVILKSRVGSKGLSTVESMLTGLIAGNPLWVIQTSQAVQTLDNQSHGRVKKLGFVQAIQNILAKSGIEGFFRGIGPALVLTVNPIIQYTVFEQLKNLLISKRTARLRAAGAAVGVVVLSDFDFFILGALSKLVATLTTYPYIVVKSRLQAGSTRYKSSFDGISTIIKDEGVSGLWKGAGSKLTQSVLTAAILFAAQKRIYEMTKTAMAAASK</sequence>
<dbReference type="EMBL" id="JBAHYK010000056">
    <property type="protein sequence ID" value="KAL0579535.1"/>
    <property type="molecule type" value="Genomic_DNA"/>
</dbReference>
<keyword evidence="4 9" id="KW-0812">Transmembrane</keyword>
<evidence type="ECO:0000313" key="13">
    <source>
        <dbReference type="EMBL" id="KAL0579535.1"/>
    </source>
</evidence>
<dbReference type="SUPFAM" id="SSF103506">
    <property type="entry name" value="Mitochondrial carrier"/>
    <property type="match status" value="1"/>
</dbReference>
<dbReference type="PANTHER" id="PTHR45939:SF5">
    <property type="entry name" value="PEROXISOMAL MEMBRANE PROTEIN PMP34"/>
    <property type="match status" value="1"/>
</dbReference>
<comment type="caution">
    <text evidence="13">The sequence shown here is derived from an EMBL/GenBank/DDBJ whole genome shotgun (WGS) entry which is preliminary data.</text>
</comment>
<proteinExistence type="inferred from homology"/>
<evidence type="ECO:0000256" key="4">
    <source>
        <dbReference type="ARBA" id="ARBA00022692"/>
    </source>
</evidence>
<keyword evidence="8" id="KW-0576">Peroxisome</keyword>
<evidence type="ECO:0000256" key="5">
    <source>
        <dbReference type="ARBA" id="ARBA00022737"/>
    </source>
</evidence>